<dbReference type="STRING" id="3659.A0A0A0L9D5"/>
<name>A0A0A0L9D5_CUCSA</name>
<comment type="similarity">
    <text evidence="2">Belongs to the LAZY family.</text>
</comment>
<evidence type="ECO:0000256" key="2">
    <source>
        <dbReference type="ARBA" id="ARBA00024198"/>
    </source>
</evidence>
<reference evidence="4 5" key="4">
    <citation type="journal article" date="2011" name="BMC Genomics">
        <title>RNA-Seq improves annotation of protein-coding genes in the cucumber genome.</title>
        <authorList>
            <person name="Li Z."/>
            <person name="Zhang Z."/>
            <person name="Yan P."/>
            <person name="Huang S."/>
            <person name="Fei Z."/>
            <person name="Lin K."/>
        </authorList>
    </citation>
    <scope>NUCLEOTIDE SEQUENCE [LARGE SCALE GENOMIC DNA]</scope>
    <source>
        <strain evidence="5">cv. 9930</strain>
    </source>
</reference>
<proteinExistence type="inferred from homology"/>
<reference evidence="4 5" key="3">
    <citation type="journal article" date="2010" name="BMC Genomics">
        <title>Transcriptome sequencing and comparative analysis of cucumber flowers with different sex types.</title>
        <authorList>
            <person name="Guo S."/>
            <person name="Zheng Y."/>
            <person name="Joung J.G."/>
            <person name="Liu S."/>
            <person name="Zhang Z."/>
            <person name="Crasta O.R."/>
            <person name="Sobral B.W."/>
            <person name="Xu Y."/>
            <person name="Huang S."/>
            <person name="Fei Z."/>
        </authorList>
    </citation>
    <scope>NUCLEOTIDE SEQUENCE [LARGE SCALE GENOMIC DNA]</scope>
    <source>
        <strain evidence="5">cv. 9930</strain>
    </source>
</reference>
<dbReference type="AlphaFoldDB" id="A0A0A0L9D5"/>
<evidence type="ECO:0000256" key="1">
    <source>
        <dbReference type="ARBA" id="ARBA00022604"/>
    </source>
</evidence>
<keyword evidence="5" id="KW-1185">Reference proteome</keyword>
<feature type="region of interest" description="Disordered" evidence="3">
    <location>
        <begin position="1"/>
        <end position="20"/>
    </location>
</feature>
<evidence type="ECO:0000313" key="5">
    <source>
        <dbReference type="Proteomes" id="UP000029981"/>
    </source>
</evidence>
<reference evidence="4 5" key="1">
    <citation type="journal article" date="2009" name="Nat. Genet.">
        <title>The genome of the cucumber, Cucumis sativus L.</title>
        <authorList>
            <person name="Huang S."/>
            <person name="Li R."/>
            <person name="Zhang Z."/>
            <person name="Li L."/>
            <person name="Gu X."/>
            <person name="Fan W."/>
            <person name="Lucas W.J."/>
            <person name="Wang X."/>
            <person name="Xie B."/>
            <person name="Ni P."/>
            <person name="Ren Y."/>
            <person name="Zhu H."/>
            <person name="Li J."/>
            <person name="Lin K."/>
            <person name="Jin W."/>
            <person name="Fei Z."/>
            <person name="Li G."/>
            <person name="Staub J."/>
            <person name="Kilian A."/>
            <person name="van der Vossen E.A."/>
            <person name="Wu Y."/>
            <person name="Guo J."/>
            <person name="He J."/>
            <person name="Jia Z."/>
            <person name="Ren Y."/>
            <person name="Tian G."/>
            <person name="Lu Y."/>
            <person name="Ruan J."/>
            <person name="Qian W."/>
            <person name="Wang M."/>
            <person name="Huang Q."/>
            <person name="Li B."/>
            <person name="Xuan Z."/>
            <person name="Cao J."/>
            <person name="Asan"/>
            <person name="Wu Z."/>
            <person name="Zhang J."/>
            <person name="Cai Q."/>
            <person name="Bai Y."/>
            <person name="Zhao B."/>
            <person name="Han Y."/>
            <person name="Li Y."/>
            <person name="Li X."/>
            <person name="Wang S."/>
            <person name="Shi Q."/>
            <person name="Liu S."/>
            <person name="Cho W.K."/>
            <person name="Kim J.Y."/>
            <person name="Xu Y."/>
            <person name="Heller-Uszynska K."/>
            <person name="Miao H."/>
            <person name="Cheng Z."/>
            <person name="Zhang S."/>
            <person name="Wu J."/>
            <person name="Yang Y."/>
            <person name="Kang H."/>
            <person name="Li M."/>
            <person name="Liang H."/>
            <person name="Ren X."/>
            <person name="Shi Z."/>
            <person name="Wen M."/>
            <person name="Jian M."/>
            <person name="Yang H."/>
            <person name="Zhang G."/>
            <person name="Yang Z."/>
            <person name="Chen R."/>
            <person name="Liu S."/>
            <person name="Li J."/>
            <person name="Ma L."/>
            <person name="Liu H."/>
            <person name="Zhou Y."/>
            <person name="Zhao J."/>
            <person name="Fang X."/>
            <person name="Li G."/>
            <person name="Fang L."/>
            <person name="Li Y."/>
            <person name="Liu D."/>
            <person name="Zheng H."/>
            <person name="Zhang Y."/>
            <person name="Qin N."/>
            <person name="Li Z."/>
            <person name="Yang G."/>
            <person name="Yang S."/>
            <person name="Bolund L."/>
            <person name="Kristiansen K."/>
            <person name="Zheng H."/>
            <person name="Li S."/>
            <person name="Zhang X."/>
            <person name="Yang H."/>
            <person name="Wang J."/>
            <person name="Sun R."/>
            <person name="Zhang B."/>
            <person name="Jiang S."/>
            <person name="Wang J."/>
            <person name="Du Y."/>
            <person name="Li S."/>
        </authorList>
    </citation>
    <scope>NUCLEOTIDE SEQUENCE [LARGE SCALE GENOMIC DNA]</scope>
    <source>
        <strain evidence="5">cv. 9930</strain>
    </source>
</reference>
<protein>
    <submittedName>
        <fullName evidence="4">Uncharacterized protein</fullName>
    </submittedName>
</protein>
<dbReference type="EMBL" id="CM002924">
    <property type="protein sequence ID" value="KGN58448.1"/>
    <property type="molecule type" value="Genomic_DNA"/>
</dbReference>
<dbReference type="PANTHER" id="PTHR34045">
    <property type="entry name" value="OS03G0406300 PROTEIN"/>
    <property type="match status" value="1"/>
</dbReference>
<dbReference type="Proteomes" id="UP000029981">
    <property type="component" value="Chromosome 3"/>
</dbReference>
<accession>A0A0A0L9D5</accession>
<dbReference type="GO" id="GO:0040008">
    <property type="term" value="P:regulation of growth"/>
    <property type="evidence" value="ECO:0007669"/>
    <property type="project" value="InterPro"/>
</dbReference>
<dbReference type="InterPro" id="IPR044683">
    <property type="entry name" value="LAZY"/>
</dbReference>
<sequence length="242" mass="27457">MQSKLQGKVKFQNKGSYNSSNPSSNVNLHYTLIFSSNQKIFTLLLTHYFTLHDYDIYIYICHIINKPAIEQPAEESSASLPLGLLAIGTFGNNINELKVVKTDDENAIIDAKSTLNETDDDNDGSLEGVPELEEELAKLWQQNSALREEESDDFDDDQIEEQIVKKNVGLVVREWEGDVEKNNDPRISIVKRSVSFLIKKIFICGSGFAPLPPSPPPNFMDRPQDATMKKVRKQPIMCYFKR</sequence>
<evidence type="ECO:0000256" key="3">
    <source>
        <dbReference type="SAM" id="MobiDB-lite"/>
    </source>
</evidence>
<keyword evidence="1" id="KW-0341">Growth regulation</keyword>
<dbReference type="Gramene" id="KGN58448">
    <property type="protein sequence ID" value="KGN58448"/>
    <property type="gene ID" value="Csa_3G645860"/>
</dbReference>
<gene>
    <name evidence="4" type="ORF">Csa_3G645860</name>
</gene>
<dbReference type="PANTHER" id="PTHR34045:SF3">
    <property type="entry name" value="PROTEIN LAZY 4"/>
    <property type="match status" value="1"/>
</dbReference>
<evidence type="ECO:0000313" key="4">
    <source>
        <dbReference type="EMBL" id="KGN58448.1"/>
    </source>
</evidence>
<dbReference type="GO" id="GO:0009630">
    <property type="term" value="P:gravitropism"/>
    <property type="evidence" value="ECO:0007669"/>
    <property type="project" value="InterPro"/>
</dbReference>
<organism evidence="4 5">
    <name type="scientific">Cucumis sativus</name>
    <name type="common">Cucumber</name>
    <dbReference type="NCBI Taxonomy" id="3659"/>
    <lineage>
        <taxon>Eukaryota</taxon>
        <taxon>Viridiplantae</taxon>
        <taxon>Streptophyta</taxon>
        <taxon>Embryophyta</taxon>
        <taxon>Tracheophyta</taxon>
        <taxon>Spermatophyta</taxon>
        <taxon>Magnoliopsida</taxon>
        <taxon>eudicotyledons</taxon>
        <taxon>Gunneridae</taxon>
        <taxon>Pentapetalae</taxon>
        <taxon>rosids</taxon>
        <taxon>fabids</taxon>
        <taxon>Cucurbitales</taxon>
        <taxon>Cucurbitaceae</taxon>
        <taxon>Benincaseae</taxon>
        <taxon>Cucumis</taxon>
    </lineage>
</organism>
<reference evidence="4 5" key="2">
    <citation type="journal article" date="2009" name="PLoS ONE">
        <title>An integrated genetic and cytogenetic map of the cucumber genome.</title>
        <authorList>
            <person name="Ren Y."/>
            <person name="Zhang Z."/>
            <person name="Liu J."/>
            <person name="Staub J.E."/>
            <person name="Han Y."/>
            <person name="Cheng Z."/>
            <person name="Li X."/>
            <person name="Lu J."/>
            <person name="Miao H."/>
            <person name="Kang H."/>
            <person name="Xie B."/>
            <person name="Gu X."/>
            <person name="Wang X."/>
            <person name="Du Y."/>
            <person name="Jin W."/>
            <person name="Huang S."/>
        </authorList>
    </citation>
    <scope>NUCLEOTIDE SEQUENCE [LARGE SCALE GENOMIC DNA]</scope>
    <source>
        <strain evidence="5">cv. 9930</strain>
    </source>
</reference>